<comment type="caution">
    <text evidence="1">The sequence shown here is derived from an EMBL/GenBank/DDBJ whole genome shotgun (WGS) entry which is preliminary data.</text>
</comment>
<reference evidence="1 2" key="1">
    <citation type="submission" date="2024-04" db="EMBL/GenBank/DDBJ databases">
        <title>Human intestinal bacterial collection.</title>
        <authorList>
            <person name="Pauvert C."/>
            <person name="Hitch T.C.A."/>
            <person name="Clavel T."/>
        </authorList>
    </citation>
    <scope>NUCLEOTIDE SEQUENCE [LARGE SCALE GENOMIC DNA]</scope>
    <source>
        <strain evidence="1 2">CLA-SR-H026</strain>
    </source>
</reference>
<protein>
    <submittedName>
        <fullName evidence="1">Uncharacterized protein</fullName>
    </submittedName>
</protein>
<accession>A0ABV1J488</accession>
<sequence>MEFETLEYIQEEKELVQEEIDFPRYGEKSTENAVGINSKEKYLFDINRGRVHLKKVTLQNRIQKTIILLRLDIGGPPHSNPPIDDEHAPEVLHGPHLHVYSPEFGDSMAYNLNDPFLNKINPRFDIEKFNTKSDIELYKSFLEFCNVVNMPTIIAQFL</sequence>
<dbReference type="RefSeq" id="WP_349053209.1">
    <property type="nucleotide sequence ID" value="NZ_JBBNPS010000001.1"/>
</dbReference>
<evidence type="ECO:0000313" key="1">
    <source>
        <dbReference type="EMBL" id="MEQ3352780.1"/>
    </source>
</evidence>
<gene>
    <name evidence="1" type="ORF">AAA081_00475</name>
</gene>
<dbReference type="InterPro" id="IPR053916">
    <property type="entry name" value="DUF6978"/>
</dbReference>
<organism evidence="1 2">
    <name type="scientific">Aedoeadaptatus acetigenes</name>
    <dbReference type="NCBI Taxonomy" id="2981723"/>
    <lineage>
        <taxon>Bacteria</taxon>
        <taxon>Bacillati</taxon>
        <taxon>Bacillota</taxon>
        <taxon>Tissierellia</taxon>
        <taxon>Tissierellales</taxon>
        <taxon>Peptoniphilaceae</taxon>
        <taxon>Aedoeadaptatus</taxon>
    </lineage>
</organism>
<dbReference type="EMBL" id="JBBNPS010000001">
    <property type="protein sequence ID" value="MEQ3352780.1"/>
    <property type="molecule type" value="Genomic_DNA"/>
</dbReference>
<proteinExistence type="predicted"/>
<name>A0ABV1J488_9FIRM</name>
<keyword evidence="2" id="KW-1185">Reference proteome</keyword>
<dbReference type="Pfam" id="PF22398">
    <property type="entry name" value="DUF6978"/>
    <property type="match status" value="1"/>
</dbReference>
<evidence type="ECO:0000313" key="2">
    <source>
        <dbReference type="Proteomes" id="UP001481872"/>
    </source>
</evidence>
<dbReference type="Proteomes" id="UP001481872">
    <property type="component" value="Unassembled WGS sequence"/>
</dbReference>